<dbReference type="GO" id="GO:0043565">
    <property type="term" value="F:sequence-specific DNA binding"/>
    <property type="evidence" value="ECO:0007669"/>
    <property type="project" value="InterPro"/>
</dbReference>
<dbReference type="InterPro" id="IPR002818">
    <property type="entry name" value="DJ-1/PfpI"/>
</dbReference>
<dbReference type="InterPro" id="IPR029062">
    <property type="entry name" value="Class_I_gatase-like"/>
</dbReference>
<keyword evidence="2" id="KW-0238">DNA-binding</keyword>
<dbReference type="PANTHER" id="PTHR43130:SF11">
    <property type="entry name" value="TRANSCRIPTIONAL REGULATORY PROTEIN"/>
    <property type="match status" value="1"/>
</dbReference>
<dbReference type="Gene3D" id="1.10.10.60">
    <property type="entry name" value="Homeodomain-like"/>
    <property type="match status" value="1"/>
</dbReference>
<dbReference type="CDD" id="cd03138">
    <property type="entry name" value="GATase1_AraC_2"/>
    <property type="match status" value="1"/>
</dbReference>
<dbReference type="KEGG" id="kco:BWI95_19810"/>
<dbReference type="SUPFAM" id="SSF52317">
    <property type="entry name" value="Class I glutamine amidotransferase-like"/>
    <property type="match status" value="1"/>
</dbReference>
<keyword evidence="7" id="KW-1185">Reference proteome</keyword>
<dbReference type="Gene3D" id="3.40.50.880">
    <property type="match status" value="1"/>
</dbReference>
<dbReference type="SMART" id="SM00342">
    <property type="entry name" value="HTH_ARAC"/>
    <property type="match status" value="1"/>
</dbReference>
<dbReference type="EMBL" id="CP019445">
    <property type="protein sequence ID" value="APZ07129.1"/>
    <property type="molecule type" value="Genomic_DNA"/>
</dbReference>
<keyword evidence="1" id="KW-0805">Transcription regulation</keyword>
<name>A0A807LIN1_9ENTR</name>
<keyword evidence="3" id="KW-0804">Transcription</keyword>
<evidence type="ECO:0000256" key="1">
    <source>
        <dbReference type="ARBA" id="ARBA00023015"/>
    </source>
</evidence>
<evidence type="ECO:0000256" key="4">
    <source>
        <dbReference type="SAM" id="SignalP"/>
    </source>
</evidence>
<evidence type="ECO:0000256" key="3">
    <source>
        <dbReference type="ARBA" id="ARBA00023163"/>
    </source>
</evidence>
<feature type="signal peptide" evidence="4">
    <location>
        <begin position="1"/>
        <end position="17"/>
    </location>
</feature>
<feature type="chain" id="PRO_5032781070" evidence="4">
    <location>
        <begin position="18"/>
        <end position="330"/>
    </location>
</feature>
<gene>
    <name evidence="6" type="ORF">BWI95_19810</name>
</gene>
<dbReference type="Proteomes" id="UP000187148">
    <property type="component" value="Chromosome"/>
</dbReference>
<dbReference type="Pfam" id="PF01965">
    <property type="entry name" value="DJ-1_PfpI"/>
    <property type="match status" value="1"/>
</dbReference>
<evidence type="ECO:0000256" key="2">
    <source>
        <dbReference type="ARBA" id="ARBA00023125"/>
    </source>
</evidence>
<dbReference type="PANTHER" id="PTHR43130">
    <property type="entry name" value="ARAC-FAMILY TRANSCRIPTIONAL REGULATOR"/>
    <property type="match status" value="1"/>
</dbReference>
<dbReference type="Pfam" id="PF12833">
    <property type="entry name" value="HTH_18"/>
    <property type="match status" value="1"/>
</dbReference>
<dbReference type="PROSITE" id="PS01124">
    <property type="entry name" value="HTH_ARAC_FAMILY_2"/>
    <property type="match status" value="1"/>
</dbReference>
<dbReference type="GO" id="GO:0003700">
    <property type="term" value="F:DNA-binding transcription factor activity"/>
    <property type="evidence" value="ECO:0007669"/>
    <property type="project" value="InterPro"/>
</dbReference>
<dbReference type="InterPro" id="IPR052158">
    <property type="entry name" value="INH-QAR"/>
</dbReference>
<evidence type="ECO:0000313" key="6">
    <source>
        <dbReference type="EMBL" id="APZ07129.1"/>
    </source>
</evidence>
<dbReference type="AlphaFoldDB" id="A0A807LIN1"/>
<dbReference type="InterPro" id="IPR018062">
    <property type="entry name" value="HTH_AraC-typ_CS"/>
</dbReference>
<feature type="domain" description="HTH araC/xylS-type" evidence="5">
    <location>
        <begin position="216"/>
        <end position="317"/>
    </location>
</feature>
<dbReference type="SUPFAM" id="SSF46689">
    <property type="entry name" value="Homeodomain-like"/>
    <property type="match status" value="1"/>
</dbReference>
<dbReference type="InterPro" id="IPR018060">
    <property type="entry name" value="HTH_AraC"/>
</dbReference>
<dbReference type="RefSeq" id="WP_054803191.1">
    <property type="nucleotide sequence ID" value="NZ_CP019445.1"/>
</dbReference>
<evidence type="ECO:0000259" key="5">
    <source>
        <dbReference type="PROSITE" id="PS01124"/>
    </source>
</evidence>
<organism evidence="6 7">
    <name type="scientific">Kosakonia cowanii JCM 10956 = DSM 18146</name>
    <dbReference type="NCBI Taxonomy" id="1300165"/>
    <lineage>
        <taxon>Bacteria</taxon>
        <taxon>Pseudomonadati</taxon>
        <taxon>Pseudomonadota</taxon>
        <taxon>Gammaproteobacteria</taxon>
        <taxon>Enterobacterales</taxon>
        <taxon>Enterobacteriaceae</taxon>
        <taxon>Kosakonia</taxon>
    </lineage>
</organism>
<keyword evidence="4" id="KW-0732">Signal</keyword>
<evidence type="ECO:0000313" key="7">
    <source>
        <dbReference type="Proteomes" id="UP000187148"/>
    </source>
</evidence>
<accession>A0A807LIN1</accession>
<proteinExistence type="predicted"/>
<protein>
    <submittedName>
        <fullName evidence="6">AraC family transcriptional regulator</fullName>
    </submittedName>
</protein>
<dbReference type="PROSITE" id="PS00041">
    <property type="entry name" value="HTH_ARAC_FAMILY_1"/>
    <property type="match status" value="1"/>
</dbReference>
<sequence length="330" mass="35988">MRVALLALPGSMRSALAGLTDMFWLANQVIGQNHHATARFETQIVTAEGTAVPDAQGRMIESDGAFDQRPDLIIASGMKLNEDKHPVDAEAVAQAAQWVKGCHAKGSVVAGACAGGFVLGEAGLLTDRICTTTWWLFHTFRERYPRAKPVWGKALAEDRNVITTGGPLSWVDLTLHIVANHAGKEIARLVADMAVADSQPLSQQLYAPKGFLNSVDPLLTKAENLVRYQNPAITVEQLAAALNMTPRTLHRKMRDLLQESPKSFITRVRIESAITLLEVPGNSVSQVAFACGYQDETVFRRAFSAVIGMSPARYKAWSRSRQNLPMEQGG</sequence>
<dbReference type="InterPro" id="IPR009057">
    <property type="entry name" value="Homeodomain-like_sf"/>
</dbReference>
<reference evidence="6 7" key="1">
    <citation type="submission" date="2017-01" db="EMBL/GenBank/DDBJ databases">
        <authorList>
            <person name="Cao J.-M."/>
        </authorList>
    </citation>
    <scope>NUCLEOTIDE SEQUENCE [LARGE SCALE GENOMIC DNA]</scope>
    <source>
        <strain evidence="6 7">888-76</strain>
    </source>
</reference>